<dbReference type="GeneID" id="64406120"/>
<keyword evidence="4" id="KW-1185">Reference proteome</keyword>
<protein>
    <recommendedName>
        <fullName evidence="2">Pyrrolo-quinoline quinone repeat domain-containing protein</fullName>
    </recommendedName>
</protein>
<feature type="compositionally biased region" description="Low complexity" evidence="1">
    <location>
        <begin position="41"/>
        <end position="55"/>
    </location>
</feature>
<evidence type="ECO:0000259" key="2">
    <source>
        <dbReference type="Pfam" id="PF13360"/>
    </source>
</evidence>
<dbReference type="Gene3D" id="2.130.10.10">
    <property type="entry name" value="YVTN repeat-like/Quinoprotein amine dehydrogenase"/>
    <property type="match status" value="1"/>
</dbReference>
<accession>A0A448MW41</accession>
<dbReference type="InterPro" id="IPR002372">
    <property type="entry name" value="PQQ_rpt_dom"/>
</dbReference>
<reference evidence="3 4" key="1">
    <citation type="submission" date="2018-12" db="EMBL/GenBank/DDBJ databases">
        <authorList>
            <consortium name="Pathogen Informatics"/>
        </authorList>
    </citation>
    <scope>NUCLEOTIDE SEQUENCE [LARGE SCALE GENOMIC DNA]</scope>
    <source>
        <strain evidence="3 4">NCTC12967</strain>
    </source>
</reference>
<sequence length="451" mass="48836">MKAVTHSPNAAARPASRWRLRGAAALMGAVLLTTSCWGTGSETPSSAPTIPSSPESSPPPTPPARLTTAWEVTVTGSGPLLEAHEGLVVAPDLTAGGSKLRMLNWTDGSEVWSVDVSSDLAGFDILRKVPDTPPGQVAMWAETSQQQRTLFVYSTADGSLIGRLDEKPERYLAMAASGAIYEMDTSKEGSVRISRAPSIKEANTKQWSIDLPEEAREWFWVREHDGVTDFCVDGQAGPVHEYACYLSVHTDDGSPVVKDGVWHRSAWVGNVLVGQKNDGPLKGFDQHGKELWTAEVRGGYPLGWGDDLVYVTEGMHRSFVGLDPATGKELWRRDWDGGPWLAPVFDRTPSPQDGPLSVFVPSPSIRTGVLDPKTGQLDLVDHQITKAHNVIPTLGGALLIPTGDYYAPTWIALDPGKPGTLWSDVLKNYDTYSMLDGRLVAYKGDRIALLA</sequence>
<evidence type="ECO:0000313" key="3">
    <source>
        <dbReference type="EMBL" id="VEH69365.1"/>
    </source>
</evidence>
<gene>
    <name evidence="3" type="ORF">NCTC12967_00632</name>
</gene>
<dbReference type="AlphaFoldDB" id="A0A448MW41"/>
<proteinExistence type="predicted"/>
<name>A0A448MW41_9ACTN</name>
<organism evidence="3 4">
    <name type="scientific">Arachnia propionica</name>
    <dbReference type="NCBI Taxonomy" id="1750"/>
    <lineage>
        <taxon>Bacteria</taxon>
        <taxon>Bacillati</taxon>
        <taxon>Actinomycetota</taxon>
        <taxon>Actinomycetes</taxon>
        <taxon>Propionibacteriales</taxon>
        <taxon>Propionibacteriaceae</taxon>
        <taxon>Arachnia</taxon>
    </lineage>
</organism>
<dbReference type="Pfam" id="PF13360">
    <property type="entry name" value="PQQ_2"/>
    <property type="match status" value="1"/>
</dbReference>
<dbReference type="InterPro" id="IPR015943">
    <property type="entry name" value="WD40/YVTN_repeat-like_dom_sf"/>
</dbReference>
<evidence type="ECO:0000256" key="1">
    <source>
        <dbReference type="SAM" id="MobiDB-lite"/>
    </source>
</evidence>
<dbReference type="SUPFAM" id="SSF50998">
    <property type="entry name" value="Quinoprotein alcohol dehydrogenase-like"/>
    <property type="match status" value="1"/>
</dbReference>
<feature type="domain" description="Pyrrolo-quinoline quinone repeat" evidence="2">
    <location>
        <begin position="279"/>
        <end position="338"/>
    </location>
</feature>
<dbReference type="InterPro" id="IPR011047">
    <property type="entry name" value="Quinoprotein_ADH-like_sf"/>
</dbReference>
<evidence type="ECO:0000313" key="4">
    <source>
        <dbReference type="Proteomes" id="UP000273044"/>
    </source>
</evidence>
<dbReference type="EMBL" id="LR134406">
    <property type="protein sequence ID" value="VEH69365.1"/>
    <property type="molecule type" value="Genomic_DNA"/>
</dbReference>
<feature type="region of interest" description="Disordered" evidence="1">
    <location>
        <begin position="40"/>
        <end position="64"/>
    </location>
</feature>
<dbReference type="Proteomes" id="UP000273044">
    <property type="component" value="Chromosome"/>
</dbReference>
<dbReference type="RefSeq" id="WP_061788387.1">
    <property type="nucleotide sequence ID" value="NZ_LR134406.1"/>
</dbReference>